<dbReference type="Gene3D" id="3.40.50.1000">
    <property type="entry name" value="HAD superfamily/HAD-like"/>
    <property type="match status" value="1"/>
</dbReference>
<dbReference type="AlphaFoldDB" id="A0AAE3IKT4"/>
<keyword evidence="2" id="KW-1185">Reference proteome</keyword>
<gene>
    <name evidence="1" type="ORF">OD355_03810</name>
</gene>
<organism evidence="1 2">
    <name type="scientific">Haoranjiania flava</name>
    <dbReference type="NCBI Taxonomy" id="1856322"/>
    <lineage>
        <taxon>Bacteria</taxon>
        <taxon>Pseudomonadati</taxon>
        <taxon>Bacteroidota</taxon>
        <taxon>Chitinophagia</taxon>
        <taxon>Chitinophagales</taxon>
        <taxon>Chitinophagaceae</taxon>
        <taxon>Haoranjiania</taxon>
    </lineage>
</organism>
<dbReference type="NCBIfam" id="TIGR01549">
    <property type="entry name" value="HAD-SF-IA-v1"/>
    <property type="match status" value="1"/>
</dbReference>
<accession>A0AAE3IKT4</accession>
<dbReference type="NCBIfam" id="TIGR02254">
    <property type="entry name" value="YjjG_YfnB"/>
    <property type="match status" value="1"/>
</dbReference>
<reference evidence="1" key="1">
    <citation type="submission" date="2022-10" db="EMBL/GenBank/DDBJ databases">
        <authorList>
            <person name="Kim H.S."/>
            <person name="Kim J.-S."/>
            <person name="Suh M.K."/>
            <person name="Eom M.K."/>
            <person name="Lee J.-S."/>
        </authorList>
    </citation>
    <scope>NUCLEOTIDE SEQUENCE</scope>
    <source>
        <strain evidence="1">LIP-5</strain>
    </source>
</reference>
<proteinExistence type="predicted"/>
<dbReference type="InterPro" id="IPR023198">
    <property type="entry name" value="PGP-like_dom2"/>
</dbReference>
<dbReference type="Proteomes" id="UP001209317">
    <property type="component" value="Unassembled WGS sequence"/>
</dbReference>
<dbReference type="InterPro" id="IPR052550">
    <property type="entry name" value="Pyrimidine_5'-ntase_YjjG"/>
</dbReference>
<evidence type="ECO:0000313" key="1">
    <source>
        <dbReference type="EMBL" id="MCU7693639.1"/>
    </source>
</evidence>
<dbReference type="GO" id="GO:0008253">
    <property type="term" value="F:5'-nucleotidase activity"/>
    <property type="evidence" value="ECO:0007669"/>
    <property type="project" value="InterPro"/>
</dbReference>
<dbReference type="InterPro" id="IPR036412">
    <property type="entry name" value="HAD-like_sf"/>
</dbReference>
<protein>
    <submittedName>
        <fullName evidence="1">YjjG family noncanonical pyrimidine nucleotidase</fullName>
    </submittedName>
</protein>
<dbReference type="SFLD" id="SFLDS00003">
    <property type="entry name" value="Haloacid_Dehalogenase"/>
    <property type="match status" value="1"/>
</dbReference>
<sequence>MNRKKYKYLFFDLDHTLWDFETNAKEAMRLAFGINQLHEKGIDDFDGFFARYSHHNAILWDRYTKGLIKQEELRWKRMWRAMVEYKIGDEKLARKMSEDFLEELPNQKNVFPYTFEILDYLKEKNYPLSLITNGFNAVQAKKLKSSGLEKYFDHVITSERSNSLKPKKEIFEYAITTTCCATCDSIMIGDNLDADISGALGCGMDAVFVNHINAEPGDIQPTYTITHLKELEEIF</sequence>
<comment type="caution">
    <text evidence="1">The sequence shown here is derived from an EMBL/GenBank/DDBJ whole genome shotgun (WGS) entry which is preliminary data.</text>
</comment>
<dbReference type="Gene3D" id="1.10.150.240">
    <property type="entry name" value="Putative phosphatase, domain 2"/>
    <property type="match status" value="1"/>
</dbReference>
<evidence type="ECO:0000313" key="2">
    <source>
        <dbReference type="Proteomes" id="UP001209317"/>
    </source>
</evidence>
<dbReference type="InterPro" id="IPR006439">
    <property type="entry name" value="HAD-SF_hydro_IA"/>
</dbReference>
<dbReference type="SFLD" id="SFLDG01129">
    <property type="entry name" value="C1.5:_HAD__Beta-PGM__Phosphata"/>
    <property type="match status" value="1"/>
</dbReference>
<dbReference type="EMBL" id="JAOTPL010000003">
    <property type="protein sequence ID" value="MCU7693639.1"/>
    <property type="molecule type" value="Genomic_DNA"/>
</dbReference>
<dbReference type="PANTHER" id="PTHR47478">
    <property type="match status" value="1"/>
</dbReference>
<dbReference type="InterPro" id="IPR011951">
    <property type="entry name" value="HAD-SF_hydro_IA_YjjG/PynA"/>
</dbReference>
<dbReference type="RefSeq" id="WP_263037126.1">
    <property type="nucleotide sequence ID" value="NZ_JAOTPL010000003.1"/>
</dbReference>
<dbReference type="InterPro" id="IPR023214">
    <property type="entry name" value="HAD_sf"/>
</dbReference>
<dbReference type="Pfam" id="PF00702">
    <property type="entry name" value="Hydrolase"/>
    <property type="match status" value="1"/>
</dbReference>
<dbReference type="SUPFAM" id="SSF56784">
    <property type="entry name" value="HAD-like"/>
    <property type="match status" value="1"/>
</dbReference>
<dbReference type="PANTHER" id="PTHR47478:SF1">
    <property type="entry name" value="PYRIMIDINE 5'-NUCLEOTIDASE YJJG"/>
    <property type="match status" value="1"/>
</dbReference>
<name>A0AAE3IKT4_9BACT</name>
<dbReference type="PRINTS" id="PR00413">
    <property type="entry name" value="HADHALOGNASE"/>
</dbReference>